<organism evidence="4 5">
    <name type="scientific">Dunaliella salina</name>
    <name type="common">Green alga</name>
    <name type="synonym">Protococcus salinus</name>
    <dbReference type="NCBI Taxonomy" id="3046"/>
    <lineage>
        <taxon>Eukaryota</taxon>
        <taxon>Viridiplantae</taxon>
        <taxon>Chlorophyta</taxon>
        <taxon>core chlorophytes</taxon>
        <taxon>Chlorophyceae</taxon>
        <taxon>CS clade</taxon>
        <taxon>Chlamydomonadales</taxon>
        <taxon>Dunaliellaceae</taxon>
        <taxon>Dunaliella</taxon>
    </lineage>
</organism>
<dbReference type="InterPro" id="IPR051280">
    <property type="entry name" value="Cl-channel/antiporter"/>
</dbReference>
<keyword evidence="1" id="KW-0677">Repeat</keyword>
<comment type="caution">
    <text evidence="4">The sequence shown here is derived from an EMBL/GenBank/DDBJ whole genome shotgun (WGS) entry which is preliminary data.</text>
</comment>
<sequence>MVNMLNLVDMVYMVFVVYMVYMVTHASYSCHAKPEGLPVAISRIKGQKGVPGVREALASLETNTVKPPSTAEDQEKLFQSLSEAELDSCINLRHHMQRVPYTVPANASLARAYRLFRTLGLHHLFVTAGQVSLIQEHSVCDTNTFHFL</sequence>
<evidence type="ECO:0000256" key="3">
    <source>
        <dbReference type="SAM" id="Phobius"/>
    </source>
</evidence>
<dbReference type="SUPFAM" id="SSF54631">
    <property type="entry name" value="CBS-domain pair"/>
    <property type="match status" value="1"/>
</dbReference>
<dbReference type="EMBL" id="MU069849">
    <property type="protein sequence ID" value="KAF5832788.1"/>
    <property type="molecule type" value="Genomic_DNA"/>
</dbReference>
<evidence type="ECO:0000313" key="5">
    <source>
        <dbReference type="Proteomes" id="UP000815325"/>
    </source>
</evidence>
<keyword evidence="3" id="KW-0472">Membrane</keyword>
<dbReference type="PANTHER" id="PTHR11689:SF136">
    <property type="entry name" value="H(+)_CL(-) EXCHANGE TRANSPORTER 7"/>
    <property type="match status" value="1"/>
</dbReference>
<gene>
    <name evidence="4" type="ORF">DUNSADRAFT_11223</name>
</gene>
<protein>
    <submittedName>
        <fullName evidence="4">Uncharacterized protein</fullName>
    </submittedName>
</protein>
<keyword evidence="3" id="KW-1133">Transmembrane helix</keyword>
<evidence type="ECO:0000256" key="1">
    <source>
        <dbReference type="ARBA" id="ARBA00022737"/>
    </source>
</evidence>
<keyword evidence="5" id="KW-1185">Reference proteome</keyword>
<evidence type="ECO:0000313" key="4">
    <source>
        <dbReference type="EMBL" id="KAF5832788.1"/>
    </source>
</evidence>
<keyword evidence="3" id="KW-0812">Transmembrane</keyword>
<dbReference type="PANTHER" id="PTHR11689">
    <property type="entry name" value="CHLORIDE CHANNEL PROTEIN CLC FAMILY MEMBER"/>
    <property type="match status" value="1"/>
</dbReference>
<keyword evidence="2" id="KW-0129">CBS domain</keyword>
<reference evidence="4" key="1">
    <citation type="submission" date="2017-08" db="EMBL/GenBank/DDBJ databases">
        <authorList>
            <person name="Polle J.E."/>
            <person name="Barry K."/>
            <person name="Cushman J."/>
            <person name="Schmutz J."/>
            <person name="Tran D."/>
            <person name="Hathwaick L.T."/>
            <person name="Yim W.C."/>
            <person name="Jenkins J."/>
            <person name="Mckie-Krisberg Z.M."/>
            <person name="Prochnik S."/>
            <person name="Lindquist E."/>
            <person name="Dockter R.B."/>
            <person name="Adam C."/>
            <person name="Molina H."/>
            <person name="Bunkerborg J."/>
            <person name="Jin E."/>
            <person name="Buchheim M."/>
            <person name="Magnuson J."/>
        </authorList>
    </citation>
    <scope>NUCLEOTIDE SEQUENCE</scope>
    <source>
        <strain evidence="4">CCAP 19/18</strain>
    </source>
</reference>
<name>A0ABQ7GDV6_DUNSA</name>
<dbReference type="InterPro" id="IPR046342">
    <property type="entry name" value="CBS_dom_sf"/>
</dbReference>
<proteinExistence type="predicted"/>
<evidence type="ECO:0000256" key="2">
    <source>
        <dbReference type="ARBA" id="ARBA00023122"/>
    </source>
</evidence>
<feature type="transmembrane region" description="Helical" evidence="3">
    <location>
        <begin position="7"/>
        <end position="28"/>
    </location>
</feature>
<accession>A0ABQ7GDV6</accession>
<dbReference type="Proteomes" id="UP000815325">
    <property type="component" value="Unassembled WGS sequence"/>
</dbReference>